<dbReference type="EMBL" id="GBRD01010858">
    <property type="protein sequence ID" value="JAG54966.1"/>
    <property type="molecule type" value="Transcribed_RNA"/>
</dbReference>
<keyword evidence="1" id="KW-0645">Protease</keyword>
<protein>
    <submittedName>
        <fullName evidence="1">Carboxypeptidase D</fullName>
    </submittedName>
</protein>
<reference evidence="2" key="3">
    <citation type="submission" date="2014-09" db="EMBL/GenBank/DDBJ databases">
        <authorList>
            <person name="Magalhaes I.L.F."/>
            <person name="Oliveira U."/>
            <person name="Santos F.R."/>
            <person name="Vidigal T.H.D.A."/>
            <person name="Brescovit A.D."/>
            <person name="Santos A.J."/>
        </authorList>
    </citation>
    <scope>NUCLEOTIDE SEQUENCE</scope>
</reference>
<evidence type="ECO:0000313" key="2">
    <source>
        <dbReference type="EMBL" id="JAG54966.1"/>
    </source>
</evidence>
<gene>
    <name evidence="1" type="primary">svr_0</name>
    <name evidence="1" type="ORF">CM83_32919</name>
</gene>
<accession>A0A0A9W7F2</accession>
<proteinExistence type="predicted"/>
<evidence type="ECO:0000313" key="1">
    <source>
        <dbReference type="EMBL" id="JAG03704.1"/>
    </source>
</evidence>
<reference evidence="1" key="1">
    <citation type="journal article" date="2014" name="PLoS ONE">
        <title>Transcriptome-Based Identification of ABC Transporters in the Western Tarnished Plant Bug Lygus hesperus.</title>
        <authorList>
            <person name="Hull J.J."/>
            <person name="Chaney K."/>
            <person name="Geib S.M."/>
            <person name="Fabrick J.A."/>
            <person name="Brent C.S."/>
            <person name="Walsh D."/>
            <person name="Lavine L.C."/>
        </authorList>
    </citation>
    <scope>NUCLEOTIDE SEQUENCE</scope>
</reference>
<dbReference type="AlphaFoldDB" id="A0A0A9W7F2"/>
<organism evidence="1">
    <name type="scientific">Lygus hesperus</name>
    <name type="common">Western plant bug</name>
    <dbReference type="NCBI Taxonomy" id="30085"/>
    <lineage>
        <taxon>Eukaryota</taxon>
        <taxon>Metazoa</taxon>
        <taxon>Ecdysozoa</taxon>
        <taxon>Arthropoda</taxon>
        <taxon>Hexapoda</taxon>
        <taxon>Insecta</taxon>
        <taxon>Pterygota</taxon>
        <taxon>Neoptera</taxon>
        <taxon>Paraneoptera</taxon>
        <taxon>Hemiptera</taxon>
        <taxon>Heteroptera</taxon>
        <taxon>Panheteroptera</taxon>
        <taxon>Cimicomorpha</taxon>
        <taxon>Miridae</taxon>
        <taxon>Mirini</taxon>
        <taxon>Lygus</taxon>
    </lineage>
</organism>
<reference evidence="1" key="2">
    <citation type="submission" date="2014-07" db="EMBL/GenBank/DDBJ databases">
        <authorList>
            <person name="Hull J."/>
        </authorList>
    </citation>
    <scope>NUCLEOTIDE SEQUENCE</scope>
</reference>
<keyword evidence="1" id="KW-0378">Hydrolase</keyword>
<keyword evidence="1" id="KW-0121">Carboxypeptidase</keyword>
<name>A0A0A9W7F2_LYGHE</name>
<dbReference type="GO" id="GO:0004180">
    <property type="term" value="F:carboxypeptidase activity"/>
    <property type="evidence" value="ECO:0007669"/>
    <property type="project" value="UniProtKB-KW"/>
</dbReference>
<dbReference type="EMBL" id="GBHO01039900">
    <property type="protein sequence ID" value="JAG03704.1"/>
    <property type="molecule type" value="Transcribed_RNA"/>
</dbReference>
<sequence>MFGSILRSWRSSQSLSTIVPLTRNFKSIAIPVKDSGISHLQGYQTAEVHSEIHAPDYTQGQEGLIKKLSRNLKTGINSLWKALSSQAEESSSGKPIKVAELIQRNTEPEMVWVSPEKFDDMERCEDRLPFSLTDPKHFPSTSLKDECIKETEGVQSIINNRYFEKFRWKKEPLPTEKMKSVDAFQNTEKENPEWEGLRYTVQMHTAEQEGQIEKFKRTWESGVNALWEAILSQAQKTCLKKLTEDIDLVCGNTSELMLTSPEALLDDMERCEDRIPPCAVEPEHLPHPCLKDCLQEIEEFWSDIDANWYYEKFPWKKECCEKKMNSFIDQNDDPTANGLL</sequence>